<feature type="transmembrane region" description="Helical" evidence="1">
    <location>
        <begin position="53"/>
        <end position="72"/>
    </location>
</feature>
<sequence length="303" mass="32955">MSSFLLFSAVLLSTLAIVTGYSKALYLELSVKLTLTSLSVLLLLEIMHSSRGALMLCTLLASLTIAIHYILIATSSHLAIAIAVVHVVQALLWAWLRSLFAKAPQHLSYLLTWGMLYVTISAYSRSLPVDLQYARVALVIALATISTPALLAGSTALQNVVAVERAVGEAVGQAIVARVRRVKLWAELTASKVRTMLKKVLGVSLGKAPQEKALKLVQTTARVVGSVETTVETSTMQRLERLLSHIIKCGRVLEDTIVRKVRTGMAKMVKHLHHTFEYSLATISLVLGLLILLALIIFILLAL</sequence>
<keyword evidence="1" id="KW-0472">Membrane</keyword>
<feature type="transmembrane region" description="Helical" evidence="1">
    <location>
        <begin position="278"/>
        <end position="302"/>
    </location>
</feature>
<accession>A0A7C4FHY4</accession>
<dbReference type="EMBL" id="DTFF01000055">
    <property type="protein sequence ID" value="HGI88047.1"/>
    <property type="molecule type" value="Genomic_DNA"/>
</dbReference>
<organism evidence="2">
    <name type="scientific">Ignisphaera aggregans</name>
    <dbReference type="NCBI Taxonomy" id="334771"/>
    <lineage>
        <taxon>Archaea</taxon>
        <taxon>Thermoproteota</taxon>
        <taxon>Thermoprotei</taxon>
        <taxon>Desulfurococcales</taxon>
        <taxon>Desulfurococcaceae</taxon>
        <taxon>Ignisphaera</taxon>
    </lineage>
</organism>
<comment type="caution">
    <text evidence="2">The sequence shown here is derived from an EMBL/GenBank/DDBJ whole genome shotgun (WGS) entry which is preliminary data.</text>
</comment>
<reference evidence="2" key="1">
    <citation type="journal article" date="2020" name="mSystems">
        <title>Genome- and Community-Level Interaction Insights into Carbon Utilization and Element Cycling Functions of Hydrothermarchaeota in Hydrothermal Sediment.</title>
        <authorList>
            <person name="Zhou Z."/>
            <person name="Liu Y."/>
            <person name="Xu W."/>
            <person name="Pan J."/>
            <person name="Luo Z.H."/>
            <person name="Li M."/>
        </authorList>
    </citation>
    <scope>NUCLEOTIDE SEQUENCE [LARGE SCALE GENOMIC DNA]</scope>
    <source>
        <strain evidence="2">SpSt-732</strain>
    </source>
</reference>
<dbReference type="AlphaFoldDB" id="A0A7C4FHY4"/>
<evidence type="ECO:0000313" key="2">
    <source>
        <dbReference type="EMBL" id="HGI88047.1"/>
    </source>
</evidence>
<feature type="transmembrane region" description="Helical" evidence="1">
    <location>
        <begin position="136"/>
        <end position="157"/>
    </location>
</feature>
<evidence type="ECO:0000256" key="1">
    <source>
        <dbReference type="SAM" id="Phobius"/>
    </source>
</evidence>
<protein>
    <submittedName>
        <fullName evidence="2">Uncharacterized protein</fullName>
    </submittedName>
</protein>
<feature type="transmembrane region" description="Helical" evidence="1">
    <location>
        <begin position="78"/>
        <end position="95"/>
    </location>
</feature>
<keyword evidence="1" id="KW-0812">Transmembrane</keyword>
<proteinExistence type="predicted"/>
<keyword evidence="1" id="KW-1133">Transmembrane helix</keyword>
<name>A0A7C4FHY4_9CREN</name>
<feature type="transmembrane region" description="Helical" evidence="1">
    <location>
        <begin position="107"/>
        <end position="124"/>
    </location>
</feature>
<gene>
    <name evidence="2" type="ORF">ENV14_06655</name>
</gene>